<accession>A0A255XP95</accession>
<dbReference type="Proteomes" id="UP000216361">
    <property type="component" value="Unassembled WGS sequence"/>
</dbReference>
<dbReference type="OrthoDB" id="9809772at2"/>
<evidence type="ECO:0000313" key="7">
    <source>
        <dbReference type="Proteomes" id="UP000216361"/>
    </source>
</evidence>
<keyword evidence="1" id="KW-0805">Transcription regulation</keyword>
<feature type="DNA-binding region" description="H-T-H motif" evidence="4">
    <location>
        <begin position="29"/>
        <end position="48"/>
    </location>
</feature>
<organism evidence="6 7">
    <name type="scientific">Elstera cyanobacteriorum</name>
    <dbReference type="NCBI Taxonomy" id="2022747"/>
    <lineage>
        <taxon>Bacteria</taxon>
        <taxon>Pseudomonadati</taxon>
        <taxon>Pseudomonadota</taxon>
        <taxon>Alphaproteobacteria</taxon>
        <taxon>Rhodospirillales</taxon>
        <taxon>Rhodospirillaceae</taxon>
        <taxon>Elstera</taxon>
    </lineage>
</organism>
<evidence type="ECO:0000256" key="2">
    <source>
        <dbReference type="ARBA" id="ARBA00023125"/>
    </source>
</evidence>
<keyword evidence="2 4" id="KW-0238">DNA-binding</keyword>
<name>A0A255XP95_9PROT</name>
<feature type="domain" description="HTH tetR-type" evidence="5">
    <location>
        <begin position="6"/>
        <end position="66"/>
    </location>
</feature>
<evidence type="ECO:0000256" key="3">
    <source>
        <dbReference type="ARBA" id="ARBA00023163"/>
    </source>
</evidence>
<evidence type="ECO:0000256" key="4">
    <source>
        <dbReference type="PROSITE-ProRule" id="PRU00335"/>
    </source>
</evidence>
<gene>
    <name evidence="6" type="ORF">CHR90_14685</name>
</gene>
<dbReference type="Pfam" id="PF00440">
    <property type="entry name" value="TetR_N"/>
    <property type="match status" value="1"/>
</dbReference>
<evidence type="ECO:0000256" key="1">
    <source>
        <dbReference type="ARBA" id="ARBA00023015"/>
    </source>
</evidence>
<dbReference type="InterPro" id="IPR001647">
    <property type="entry name" value="HTH_TetR"/>
</dbReference>
<sequence>MGTDAPPVRRRILEAAFDAFLARGVSATSIHDLKRDTGISGGALAHHFPAKRDLILAVLAEPVAAALMETWIAPLERAADTRTGVAAIFQGLIADLSARGHVLGCPLHTLASEIAGQDTRYADNVRNLYERWRQVLTRKIEADQAAGRLPPSPADELALFIIATYSGAMGLARSVQQVEPLAVCAATLDGLLSPS</sequence>
<dbReference type="PANTHER" id="PTHR47506">
    <property type="entry name" value="TRANSCRIPTIONAL REGULATORY PROTEIN"/>
    <property type="match status" value="1"/>
</dbReference>
<dbReference type="InterPro" id="IPR009057">
    <property type="entry name" value="Homeodomain-like_sf"/>
</dbReference>
<dbReference type="AlphaFoldDB" id="A0A255XP95"/>
<evidence type="ECO:0000259" key="5">
    <source>
        <dbReference type="PROSITE" id="PS50977"/>
    </source>
</evidence>
<keyword evidence="7" id="KW-1185">Reference proteome</keyword>
<dbReference type="PROSITE" id="PS50977">
    <property type="entry name" value="HTH_TETR_2"/>
    <property type="match status" value="1"/>
</dbReference>
<dbReference type="SUPFAM" id="SSF46689">
    <property type="entry name" value="Homeodomain-like"/>
    <property type="match status" value="1"/>
</dbReference>
<dbReference type="Pfam" id="PF21993">
    <property type="entry name" value="TetR_C_13_2"/>
    <property type="match status" value="1"/>
</dbReference>
<keyword evidence="3" id="KW-0804">Transcription</keyword>
<dbReference type="EMBL" id="NOXS01000033">
    <property type="protein sequence ID" value="OYQ18194.1"/>
    <property type="molecule type" value="Genomic_DNA"/>
</dbReference>
<dbReference type="SUPFAM" id="SSF48498">
    <property type="entry name" value="Tetracyclin repressor-like, C-terminal domain"/>
    <property type="match status" value="1"/>
</dbReference>
<evidence type="ECO:0000313" key="6">
    <source>
        <dbReference type="EMBL" id="OYQ18194.1"/>
    </source>
</evidence>
<dbReference type="InterPro" id="IPR054156">
    <property type="entry name" value="YxaF_TetR_C"/>
</dbReference>
<dbReference type="PANTHER" id="PTHR47506:SF1">
    <property type="entry name" value="HTH-TYPE TRANSCRIPTIONAL REGULATOR YJDC"/>
    <property type="match status" value="1"/>
</dbReference>
<dbReference type="PRINTS" id="PR00455">
    <property type="entry name" value="HTHTETR"/>
</dbReference>
<dbReference type="GO" id="GO:0003677">
    <property type="term" value="F:DNA binding"/>
    <property type="evidence" value="ECO:0007669"/>
    <property type="project" value="UniProtKB-UniRule"/>
</dbReference>
<comment type="caution">
    <text evidence="6">The sequence shown here is derived from an EMBL/GenBank/DDBJ whole genome shotgun (WGS) entry which is preliminary data.</text>
</comment>
<dbReference type="Gene3D" id="1.10.357.10">
    <property type="entry name" value="Tetracycline Repressor, domain 2"/>
    <property type="match status" value="1"/>
</dbReference>
<reference evidence="6 7" key="1">
    <citation type="submission" date="2017-07" db="EMBL/GenBank/DDBJ databases">
        <title>Elstera cyanobacteriorum sp. nov., a novel bacterium isolated from cyanobacterial aggregates in a eutrophic lake.</title>
        <authorList>
            <person name="Cai H."/>
        </authorList>
    </citation>
    <scope>NUCLEOTIDE SEQUENCE [LARGE SCALE GENOMIC DNA]</scope>
    <source>
        <strain evidence="6 7">TH019</strain>
    </source>
</reference>
<proteinExistence type="predicted"/>
<protein>
    <recommendedName>
        <fullName evidence="5">HTH tetR-type domain-containing protein</fullName>
    </recommendedName>
</protein>
<dbReference type="RefSeq" id="WP_094409755.1">
    <property type="nucleotide sequence ID" value="NZ_BMJZ01000002.1"/>
</dbReference>
<dbReference type="InterPro" id="IPR036271">
    <property type="entry name" value="Tet_transcr_reg_TetR-rel_C_sf"/>
</dbReference>